<dbReference type="Proteomes" id="UP000610760">
    <property type="component" value="Unassembled WGS sequence"/>
</dbReference>
<dbReference type="SMART" id="SM00518">
    <property type="entry name" value="AP2Ec"/>
    <property type="match status" value="1"/>
</dbReference>
<dbReference type="GO" id="GO:0003677">
    <property type="term" value="F:DNA binding"/>
    <property type="evidence" value="ECO:0007669"/>
    <property type="project" value="InterPro"/>
</dbReference>
<dbReference type="SUPFAM" id="SSF51658">
    <property type="entry name" value="Xylose isomerase-like"/>
    <property type="match status" value="1"/>
</dbReference>
<dbReference type="InterPro" id="IPR001719">
    <property type="entry name" value="AP_endonuc_2"/>
</dbReference>
<evidence type="ECO:0000313" key="2">
    <source>
        <dbReference type="EMBL" id="MBC8558577.1"/>
    </source>
</evidence>
<reference evidence="2" key="1">
    <citation type="submission" date="2020-08" db="EMBL/GenBank/DDBJ databases">
        <title>Genome public.</title>
        <authorList>
            <person name="Liu C."/>
            <person name="Sun Q."/>
        </authorList>
    </citation>
    <scope>NUCLEOTIDE SEQUENCE</scope>
    <source>
        <strain evidence="2">NSJ-33</strain>
    </source>
</reference>
<dbReference type="GO" id="GO:0008081">
    <property type="term" value="F:phosphoric diester hydrolase activity"/>
    <property type="evidence" value="ECO:0007669"/>
    <property type="project" value="TreeGrafter"/>
</dbReference>
<organism evidence="2 3">
    <name type="scientific">Fumia xinanensis</name>
    <dbReference type="NCBI Taxonomy" id="2763659"/>
    <lineage>
        <taxon>Bacteria</taxon>
        <taxon>Bacillati</taxon>
        <taxon>Bacillota</taxon>
        <taxon>Clostridia</taxon>
        <taxon>Eubacteriales</taxon>
        <taxon>Oscillospiraceae</taxon>
        <taxon>Fumia</taxon>
    </lineage>
</organism>
<proteinExistence type="predicted"/>
<name>A0A926E1P0_9FIRM</name>
<dbReference type="AlphaFoldDB" id="A0A926E1P0"/>
<comment type="caution">
    <text evidence="2">The sequence shown here is derived from an EMBL/GenBank/DDBJ whole genome shotgun (WGS) entry which is preliminary data.</text>
</comment>
<gene>
    <name evidence="2" type="ORF">H8710_00705</name>
</gene>
<dbReference type="RefSeq" id="WP_249293468.1">
    <property type="nucleotide sequence ID" value="NZ_JACRSV010000001.1"/>
</dbReference>
<evidence type="ECO:0000259" key="1">
    <source>
        <dbReference type="Pfam" id="PF01261"/>
    </source>
</evidence>
<dbReference type="Pfam" id="PF01261">
    <property type="entry name" value="AP_endonuc_2"/>
    <property type="match status" value="1"/>
</dbReference>
<dbReference type="GO" id="GO:0008270">
    <property type="term" value="F:zinc ion binding"/>
    <property type="evidence" value="ECO:0007669"/>
    <property type="project" value="InterPro"/>
</dbReference>
<protein>
    <submittedName>
        <fullName evidence="2">TIM barrel protein</fullName>
    </submittedName>
</protein>
<accession>A0A926E1P0</accession>
<dbReference type="Gene3D" id="3.20.20.150">
    <property type="entry name" value="Divalent-metal-dependent TIM barrel enzymes"/>
    <property type="match status" value="1"/>
</dbReference>
<dbReference type="PANTHER" id="PTHR21445:SF0">
    <property type="entry name" value="APURINIC-APYRIMIDINIC ENDONUCLEASE"/>
    <property type="match status" value="1"/>
</dbReference>
<dbReference type="GO" id="GO:0006284">
    <property type="term" value="P:base-excision repair"/>
    <property type="evidence" value="ECO:0007669"/>
    <property type="project" value="TreeGrafter"/>
</dbReference>
<sequence>MKIRFGTAGKSDSFDVLGFKKTTDIPAYLQQFGLNAFEYQCGRGVRVNEAAAKQLGADAQEKDIVLSLHAPYYISLSSLEEEKRQNSVRYIVDSAKAAELMGADRIVVHSGSCGKLSREEALTLAKDTLQKALSTLDELGLGHITVCPETMGKVNQLGNLDEVLSLCELDERLIPCIDFGHLYARTFGGIQGKEQYRQILDAVENRLGRSRLQVFHSHFSRIEYTEKGGEKCHLTFADTVYGPPFEPLMDLVAEKGLTPRFISESAGTQAEDAKTMMEYYENILK</sequence>
<dbReference type="PANTHER" id="PTHR21445">
    <property type="entry name" value="ENDONUCLEASE IV ENDODEOXYRIBONUCLEASE IV"/>
    <property type="match status" value="1"/>
</dbReference>
<dbReference type="EMBL" id="JACRSV010000001">
    <property type="protein sequence ID" value="MBC8558577.1"/>
    <property type="molecule type" value="Genomic_DNA"/>
</dbReference>
<dbReference type="InterPro" id="IPR036237">
    <property type="entry name" value="Xyl_isomerase-like_sf"/>
</dbReference>
<dbReference type="InterPro" id="IPR013022">
    <property type="entry name" value="Xyl_isomerase-like_TIM-brl"/>
</dbReference>
<feature type="domain" description="Xylose isomerase-like TIM barrel" evidence="1">
    <location>
        <begin position="28"/>
        <end position="278"/>
    </location>
</feature>
<evidence type="ECO:0000313" key="3">
    <source>
        <dbReference type="Proteomes" id="UP000610760"/>
    </source>
</evidence>
<dbReference type="GO" id="GO:0003906">
    <property type="term" value="F:DNA-(apurinic or apyrimidinic site) endonuclease activity"/>
    <property type="evidence" value="ECO:0007669"/>
    <property type="project" value="TreeGrafter"/>
</dbReference>
<keyword evidence="3" id="KW-1185">Reference proteome</keyword>